<dbReference type="RefSeq" id="WP_098077015.1">
    <property type="nucleotide sequence ID" value="NZ_PDEQ01000007.1"/>
</dbReference>
<protein>
    <recommendedName>
        <fullName evidence="2">Glycosyl transferase family 1 domain-containing protein</fullName>
    </recommendedName>
</protein>
<dbReference type="Gene3D" id="3.40.50.2000">
    <property type="entry name" value="Glycogen Phosphorylase B"/>
    <property type="match status" value="2"/>
</dbReference>
<dbReference type="SUPFAM" id="SSF53756">
    <property type="entry name" value="UDP-Glycosyltransferase/glycogen phosphorylase"/>
    <property type="match status" value="1"/>
</dbReference>
<sequence length="380" mass="43697">MKTVDLILYSPGLGYINRGLETFTRELYEAVHEAPELAVTLFQGQGDDIVDGSRVVRAPRRNASVYNLLPYEVPLGRRYLIENLAFSLPLIKAAYQQERPIIHFSESVPARLLYKLRQQFGGDFTLLFSNGGPVAPEHYMRFDYVQVLTPMQRRQALEAGYPKERLFLVPYGLDTSIFDAERVAPSPELREQFDLPKDRTILLSVGAINTHHKRMDWLVEEVARLDESEYFLWMVGQKEGPETRVVEQLAEEKLCADGFRFDTFSYDRMPAVYRAADLFVLSSLHEGFGRVYIEAMASQRPVLAHPTGNTNWILGEDNPGLVEMDQPSALADRIKVFANDPSLQRDTSQVNQQRARQMFDWQVLKEDYMSMYRSIQENKI</sequence>
<dbReference type="InterPro" id="IPR001296">
    <property type="entry name" value="Glyco_trans_1"/>
</dbReference>
<accession>A0A2A8CVA5</accession>
<evidence type="ECO:0000259" key="2">
    <source>
        <dbReference type="Pfam" id="PF00534"/>
    </source>
</evidence>
<organism evidence="3 4">
    <name type="scientific">Longibacter salinarum</name>
    <dbReference type="NCBI Taxonomy" id="1850348"/>
    <lineage>
        <taxon>Bacteria</taxon>
        <taxon>Pseudomonadati</taxon>
        <taxon>Rhodothermota</taxon>
        <taxon>Rhodothermia</taxon>
        <taxon>Rhodothermales</taxon>
        <taxon>Salisaetaceae</taxon>
        <taxon>Longibacter</taxon>
    </lineage>
</organism>
<dbReference type="Pfam" id="PF00534">
    <property type="entry name" value="Glycos_transf_1"/>
    <property type="match status" value="1"/>
</dbReference>
<dbReference type="AlphaFoldDB" id="A0A2A8CVA5"/>
<reference evidence="3 4" key="1">
    <citation type="submission" date="2017-10" db="EMBL/GenBank/DDBJ databases">
        <title>Draft genome of Longibacter Salinarum.</title>
        <authorList>
            <person name="Goh K.M."/>
            <person name="Shamsir M.S."/>
            <person name="Lim S.W."/>
        </authorList>
    </citation>
    <scope>NUCLEOTIDE SEQUENCE [LARGE SCALE GENOMIC DNA]</scope>
    <source>
        <strain evidence="3 4">KCTC 52045</strain>
    </source>
</reference>
<gene>
    <name evidence="3" type="ORF">CRI94_13990</name>
</gene>
<comment type="caution">
    <text evidence="3">The sequence shown here is derived from an EMBL/GenBank/DDBJ whole genome shotgun (WGS) entry which is preliminary data.</text>
</comment>
<keyword evidence="4" id="KW-1185">Reference proteome</keyword>
<dbReference type="PANTHER" id="PTHR46401">
    <property type="entry name" value="GLYCOSYLTRANSFERASE WBBK-RELATED"/>
    <property type="match status" value="1"/>
</dbReference>
<evidence type="ECO:0000313" key="4">
    <source>
        <dbReference type="Proteomes" id="UP000220102"/>
    </source>
</evidence>
<dbReference type="GO" id="GO:0016757">
    <property type="term" value="F:glycosyltransferase activity"/>
    <property type="evidence" value="ECO:0007669"/>
    <property type="project" value="InterPro"/>
</dbReference>
<dbReference type="GO" id="GO:0009103">
    <property type="term" value="P:lipopolysaccharide biosynthetic process"/>
    <property type="evidence" value="ECO:0007669"/>
    <property type="project" value="TreeGrafter"/>
</dbReference>
<evidence type="ECO:0000256" key="1">
    <source>
        <dbReference type="ARBA" id="ARBA00022679"/>
    </source>
</evidence>
<name>A0A2A8CVA5_9BACT</name>
<dbReference type="CDD" id="cd03801">
    <property type="entry name" value="GT4_PimA-like"/>
    <property type="match status" value="1"/>
</dbReference>
<feature type="domain" description="Glycosyl transferase family 1" evidence="2">
    <location>
        <begin position="187"/>
        <end position="351"/>
    </location>
</feature>
<dbReference type="Proteomes" id="UP000220102">
    <property type="component" value="Unassembled WGS sequence"/>
</dbReference>
<dbReference type="PANTHER" id="PTHR46401:SF2">
    <property type="entry name" value="GLYCOSYLTRANSFERASE WBBK-RELATED"/>
    <property type="match status" value="1"/>
</dbReference>
<evidence type="ECO:0000313" key="3">
    <source>
        <dbReference type="EMBL" id="PEN12622.1"/>
    </source>
</evidence>
<dbReference type="EMBL" id="PDEQ01000007">
    <property type="protein sequence ID" value="PEN12622.1"/>
    <property type="molecule type" value="Genomic_DNA"/>
</dbReference>
<dbReference type="OrthoDB" id="9811239at2"/>
<proteinExistence type="predicted"/>
<keyword evidence="1" id="KW-0808">Transferase</keyword>